<evidence type="ECO:0000256" key="1">
    <source>
        <dbReference type="SAM" id="Phobius"/>
    </source>
</evidence>
<evidence type="ECO:0000313" key="4">
    <source>
        <dbReference type="Proteomes" id="UP001595904"/>
    </source>
</evidence>
<accession>A0ABV8T7X1</accession>
<proteinExistence type="predicted"/>
<keyword evidence="1" id="KW-1133">Transmembrane helix</keyword>
<name>A0ABV8T7X1_9GAMM</name>
<keyword evidence="4" id="KW-1185">Reference proteome</keyword>
<dbReference type="Pfam" id="PF04028">
    <property type="entry name" value="DUF374"/>
    <property type="match status" value="1"/>
</dbReference>
<feature type="transmembrane region" description="Helical" evidence="1">
    <location>
        <begin position="26"/>
        <end position="45"/>
    </location>
</feature>
<dbReference type="EMBL" id="JBHSDU010000015">
    <property type="protein sequence ID" value="MFC4314969.1"/>
    <property type="molecule type" value="Genomic_DNA"/>
</dbReference>
<reference evidence="4" key="1">
    <citation type="journal article" date="2019" name="Int. J. Syst. Evol. Microbiol.">
        <title>The Global Catalogue of Microorganisms (GCM) 10K type strain sequencing project: providing services to taxonomists for standard genome sequencing and annotation.</title>
        <authorList>
            <consortium name="The Broad Institute Genomics Platform"/>
            <consortium name="The Broad Institute Genome Sequencing Center for Infectious Disease"/>
            <person name="Wu L."/>
            <person name="Ma J."/>
        </authorList>
    </citation>
    <scope>NUCLEOTIDE SEQUENCE [LARGE SCALE GENOMIC DNA]</scope>
    <source>
        <strain evidence="4">CGMCC 1.10759</strain>
    </source>
</reference>
<keyword evidence="3" id="KW-0012">Acyltransferase</keyword>
<keyword evidence="1" id="KW-0472">Membrane</keyword>
<keyword evidence="3" id="KW-0808">Transferase</keyword>
<gene>
    <name evidence="3" type="ORF">ACFPN2_38270</name>
</gene>
<dbReference type="CDD" id="cd07983">
    <property type="entry name" value="LPLAT_DUF374-like"/>
    <property type="match status" value="1"/>
</dbReference>
<feature type="domain" description="DUF374" evidence="2">
    <location>
        <begin position="91"/>
        <end position="154"/>
    </location>
</feature>
<dbReference type="RefSeq" id="WP_380606573.1">
    <property type="nucleotide sequence ID" value="NZ_JBHSDU010000015.1"/>
</dbReference>
<comment type="caution">
    <text evidence="3">The sequence shown here is derived from an EMBL/GenBank/DDBJ whole genome shotgun (WGS) entry which is preliminary data.</text>
</comment>
<organism evidence="3 4">
    <name type="scientific">Steroidobacter flavus</name>
    <dbReference type="NCBI Taxonomy" id="1842136"/>
    <lineage>
        <taxon>Bacteria</taxon>
        <taxon>Pseudomonadati</taxon>
        <taxon>Pseudomonadota</taxon>
        <taxon>Gammaproteobacteria</taxon>
        <taxon>Steroidobacterales</taxon>
        <taxon>Steroidobacteraceae</taxon>
        <taxon>Steroidobacter</taxon>
    </lineage>
</organism>
<keyword evidence="1" id="KW-0812">Transmembrane</keyword>
<protein>
    <submittedName>
        <fullName evidence="3">Lysophospholipid acyltransferase family protein</fullName>
    </submittedName>
</protein>
<sequence length="244" mass="27311">MSEASAPPPRPPRTKSQRQLTAGRMFVYRLAAYLGAFILEVLWRTSRLKIVHLDRLETLLKEQGAVVPVFWHQHLLMCARFMASSKIKGMKPGFMISPSVDGQAPTLLAEIYGCHVVRGSGSYTGVRAVRGVYNAIVKEGISPTITPDGPRGPRFVMKPGAIFTAQISGKAVVPIAYAASPAKLLRTWDKFVIPFPFARLRIAIGEPYFPPKRMTEEEMEAAQKELERRLHETFKIAERALHER</sequence>
<evidence type="ECO:0000313" key="3">
    <source>
        <dbReference type="EMBL" id="MFC4314969.1"/>
    </source>
</evidence>
<dbReference type="Proteomes" id="UP001595904">
    <property type="component" value="Unassembled WGS sequence"/>
</dbReference>
<evidence type="ECO:0000259" key="2">
    <source>
        <dbReference type="Pfam" id="PF04028"/>
    </source>
</evidence>
<dbReference type="InterPro" id="IPR007172">
    <property type="entry name" value="DUF374"/>
</dbReference>
<dbReference type="GO" id="GO:0016746">
    <property type="term" value="F:acyltransferase activity"/>
    <property type="evidence" value="ECO:0007669"/>
    <property type="project" value="UniProtKB-KW"/>
</dbReference>